<evidence type="ECO:0000313" key="1">
    <source>
        <dbReference type="EMBL" id="TMS22640.1"/>
    </source>
</evidence>
<name>A0ACD3RTB9_LARCR</name>
<accession>A0ACD3RTB9</accession>
<dbReference type="EMBL" id="CM011675">
    <property type="protein sequence ID" value="TMS22640.1"/>
    <property type="molecule type" value="Genomic_DNA"/>
</dbReference>
<organism evidence="1 2">
    <name type="scientific">Larimichthys crocea</name>
    <name type="common">Large yellow croaker</name>
    <name type="synonym">Pseudosciaena crocea</name>
    <dbReference type="NCBI Taxonomy" id="215358"/>
    <lineage>
        <taxon>Eukaryota</taxon>
        <taxon>Metazoa</taxon>
        <taxon>Chordata</taxon>
        <taxon>Craniata</taxon>
        <taxon>Vertebrata</taxon>
        <taxon>Euteleostomi</taxon>
        <taxon>Actinopterygii</taxon>
        <taxon>Neopterygii</taxon>
        <taxon>Teleostei</taxon>
        <taxon>Neoteleostei</taxon>
        <taxon>Acanthomorphata</taxon>
        <taxon>Eupercaria</taxon>
        <taxon>Sciaenidae</taxon>
        <taxon>Larimichthys</taxon>
    </lineage>
</organism>
<evidence type="ECO:0000313" key="2">
    <source>
        <dbReference type="Proteomes" id="UP000793456"/>
    </source>
</evidence>
<comment type="caution">
    <text evidence="1">The sequence shown here is derived from an EMBL/GenBank/DDBJ whole genome shotgun (WGS) entry which is preliminary data.</text>
</comment>
<sequence>MTEQKIKWVCDYCTYENWPSAVKCTMCRAQRSRGPIITEEPYKNGPDLDPNLEWDPPRTESGSSLLICPDSSARPRVRSSSMAELANKWSCQICTYLNWPRAIRCTQCLCQRPRTSSPTEFPQTSGSNAGCRPALHSPVDTCEEYNDRNRLNTHQQHWTCTACTYQNWPKTTKCVVCDHPKPNNQEAIELAESAEPTPMINEQDRARWRGGCSGGQGQRRSPTMPKREDSVKMDFQRIELAAGAMSSNEEQEVDFKKLKQIRNRMRKTDWLFLNACAGVVEGDLAAIEAYKSSGGDIARQLTADEVQLLNRSSAFDVGFTLVHLAIRFQRQDMLAILLTEVSQQAAKCIPSMVCPELTEQIRREIAASLHQRKGDFACYFLTDPVTFTLPADIEDLPPAVQEKLFDEVLDRDVQKELEEESPVINWSLELGTRLDSRLYALWNRTAGDCLLDSVLQATWGIYDKDSCSPQDPP</sequence>
<reference evidence="1" key="1">
    <citation type="submission" date="2018-11" db="EMBL/GenBank/DDBJ databases">
        <title>The sequence and de novo assembly of Larimichthys crocea genome using PacBio and Hi-C technologies.</title>
        <authorList>
            <person name="Xu P."/>
            <person name="Chen B."/>
            <person name="Zhou Z."/>
            <person name="Ke Q."/>
            <person name="Wu Y."/>
            <person name="Bai H."/>
            <person name="Pu F."/>
        </authorList>
    </citation>
    <scope>NUCLEOTIDE SEQUENCE</scope>
    <source>
        <tissue evidence="1">Muscle</tissue>
    </source>
</reference>
<keyword evidence="2" id="KW-1185">Reference proteome</keyword>
<proteinExistence type="predicted"/>
<dbReference type="Proteomes" id="UP000793456">
    <property type="component" value="Chromosome II"/>
</dbReference>
<gene>
    <name evidence="1" type="ORF">E3U43_012905</name>
</gene>
<protein>
    <submittedName>
        <fullName evidence="1">Uncharacterized protein</fullName>
    </submittedName>
</protein>